<dbReference type="Gene3D" id="2.60.120.10">
    <property type="entry name" value="Jelly Rolls"/>
    <property type="match status" value="1"/>
</dbReference>
<dbReference type="Proteomes" id="UP000323300">
    <property type="component" value="Unassembled WGS sequence"/>
</dbReference>
<keyword evidence="5" id="KW-1185">Reference proteome</keyword>
<proteinExistence type="predicted"/>
<evidence type="ECO:0000256" key="2">
    <source>
        <dbReference type="SAM" id="Phobius"/>
    </source>
</evidence>
<feature type="region of interest" description="Disordered" evidence="1">
    <location>
        <begin position="224"/>
        <end position="267"/>
    </location>
</feature>
<dbReference type="Pfam" id="PF00027">
    <property type="entry name" value="cNMP_binding"/>
    <property type="match status" value="1"/>
</dbReference>
<keyword evidence="2" id="KW-0812">Transmembrane</keyword>
<feature type="transmembrane region" description="Helical" evidence="2">
    <location>
        <begin position="64"/>
        <end position="81"/>
    </location>
</feature>
<dbReference type="InterPro" id="IPR000595">
    <property type="entry name" value="cNMP-bd_dom"/>
</dbReference>
<dbReference type="AlphaFoldDB" id="A0A1I4D811"/>
<dbReference type="SUPFAM" id="SSF51206">
    <property type="entry name" value="cAMP-binding domain-like"/>
    <property type="match status" value="1"/>
</dbReference>
<organism evidence="4 5">
    <name type="scientific">Neomesorhizobium albiziae</name>
    <dbReference type="NCBI Taxonomy" id="335020"/>
    <lineage>
        <taxon>Bacteria</taxon>
        <taxon>Pseudomonadati</taxon>
        <taxon>Pseudomonadota</taxon>
        <taxon>Alphaproteobacteria</taxon>
        <taxon>Hyphomicrobiales</taxon>
        <taxon>Phyllobacteriaceae</taxon>
        <taxon>Neomesorhizobium</taxon>
    </lineage>
</organism>
<evidence type="ECO:0000259" key="3">
    <source>
        <dbReference type="PROSITE" id="PS50042"/>
    </source>
</evidence>
<dbReference type="RefSeq" id="WP_149762368.1">
    <property type="nucleotide sequence ID" value="NZ_BSPE01000060.1"/>
</dbReference>
<accession>A0A1I4D811</accession>
<reference evidence="4 5" key="1">
    <citation type="submission" date="2016-10" db="EMBL/GenBank/DDBJ databases">
        <authorList>
            <person name="Varghese N."/>
            <person name="Submissions S."/>
        </authorList>
    </citation>
    <scope>NUCLEOTIDE SEQUENCE [LARGE SCALE GENOMIC DNA]</scope>
    <source>
        <strain evidence="4 5">DSM 21822</strain>
    </source>
</reference>
<dbReference type="CDD" id="cd00038">
    <property type="entry name" value="CAP_ED"/>
    <property type="match status" value="1"/>
</dbReference>
<gene>
    <name evidence="4" type="ORF">SAMN04488498_11635</name>
</gene>
<sequence>MDVLIDQLTNFNSLVGHLNYVLVILSVSMSSMRWLRIFAIASGVVGVFYYGLLVNDRISAGWEFIFAAVNAVQLAIVLLAGRRRATGDDEKFLVETVMPTIEPNLRARMLKLARWQTREPGDLLVEEGEATPDLVFIARGAASVERGGKIVGVCGPGDFLGEMSFLSGRPASATVRVANEVRCCIFDPAVLKAVSKKHPGIRQALEYSFNRNLVGKLERMNDANHAHAPDKPSAAPADEKAEPAPPILTGEEPTILTGEEPRPLPGS</sequence>
<dbReference type="EMBL" id="FOSL01000016">
    <property type="protein sequence ID" value="SFK88989.1"/>
    <property type="molecule type" value="Genomic_DNA"/>
</dbReference>
<feature type="domain" description="Cyclic nucleotide-binding" evidence="3">
    <location>
        <begin position="97"/>
        <end position="212"/>
    </location>
</feature>
<keyword evidence="2" id="KW-0472">Membrane</keyword>
<evidence type="ECO:0000313" key="5">
    <source>
        <dbReference type="Proteomes" id="UP000323300"/>
    </source>
</evidence>
<dbReference type="PROSITE" id="PS50042">
    <property type="entry name" value="CNMP_BINDING_3"/>
    <property type="match status" value="1"/>
</dbReference>
<dbReference type="OrthoDB" id="7946922at2"/>
<protein>
    <submittedName>
        <fullName evidence="4">Cyclic nucleotide-binding domain-containing protein</fullName>
    </submittedName>
</protein>
<keyword evidence="2" id="KW-1133">Transmembrane helix</keyword>
<feature type="transmembrane region" description="Helical" evidence="2">
    <location>
        <begin position="34"/>
        <end position="52"/>
    </location>
</feature>
<dbReference type="SMART" id="SM00100">
    <property type="entry name" value="cNMP"/>
    <property type="match status" value="1"/>
</dbReference>
<dbReference type="InterPro" id="IPR014710">
    <property type="entry name" value="RmlC-like_jellyroll"/>
</dbReference>
<evidence type="ECO:0000313" key="4">
    <source>
        <dbReference type="EMBL" id="SFK88989.1"/>
    </source>
</evidence>
<evidence type="ECO:0000256" key="1">
    <source>
        <dbReference type="SAM" id="MobiDB-lite"/>
    </source>
</evidence>
<dbReference type="InterPro" id="IPR018490">
    <property type="entry name" value="cNMP-bd_dom_sf"/>
</dbReference>
<name>A0A1I4D811_9HYPH</name>